<dbReference type="InterPro" id="IPR050169">
    <property type="entry name" value="Krueppel_C2H2_ZnF"/>
</dbReference>
<dbReference type="Ensembl" id="ENSCWAT00000008076.1">
    <property type="protein sequence ID" value="ENSCWAP00000007413.1"/>
    <property type="gene ID" value="ENSCWAG00000005704.1"/>
</dbReference>
<dbReference type="PANTHER" id="PTHR23232:SF156">
    <property type="entry name" value="KRAB DOMAIN-CONTAINING PROTEIN"/>
    <property type="match status" value="1"/>
</dbReference>
<gene>
    <name evidence="2" type="primary">ZNF235</name>
</gene>
<dbReference type="SMART" id="SM00349">
    <property type="entry name" value="KRAB"/>
    <property type="match status" value="1"/>
</dbReference>
<evidence type="ECO:0000259" key="1">
    <source>
        <dbReference type="PROSITE" id="PS50805"/>
    </source>
</evidence>
<reference evidence="2" key="1">
    <citation type="submission" date="2025-08" db="UniProtKB">
        <authorList>
            <consortium name="Ensembl"/>
        </authorList>
    </citation>
    <scope>IDENTIFICATION</scope>
</reference>
<dbReference type="Gene3D" id="6.10.140.140">
    <property type="match status" value="1"/>
</dbReference>
<dbReference type="Pfam" id="PF01352">
    <property type="entry name" value="KRAB"/>
    <property type="match status" value="1"/>
</dbReference>
<evidence type="ECO:0000313" key="2">
    <source>
        <dbReference type="Ensembl" id="ENSCWAP00000007413.1"/>
    </source>
</evidence>
<name>A0A8C3W0S2_9CETA</name>
<dbReference type="SUPFAM" id="SSF109640">
    <property type="entry name" value="KRAB domain (Kruppel-associated box)"/>
    <property type="match status" value="1"/>
</dbReference>
<dbReference type="Proteomes" id="UP000694540">
    <property type="component" value="Unplaced"/>
</dbReference>
<reference evidence="2" key="2">
    <citation type="submission" date="2025-09" db="UniProtKB">
        <authorList>
            <consortium name="Ensembl"/>
        </authorList>
    </citation>
    <scope>IDENTIFICATION</scope>
</reference>
<feature type="domain" description="KRAB" evidence="1">
    <location>
        <begin position="8"/>
        <end position="79"/>
    </location>
</feature>
<dbReference type="PROSITE" id="PS50805">
    <property type="entry name" value="KRAB"/>
    <property type="match status" value="1"/>
</dbReference>
<dbReference type="GeneTree" id="ENSGT00940000162402"/>
<dbReference type="GO" id="GO:0006355">
    <property type="term" value="P:regulation of DNA-templated transcription"/>
    <property type="evidence" value="ECO:0007669"/>
    <property type="project" value="InterPro"/>
</dbReference>
<sequence>MIKFQEAVTFTDVCVVFTEEELGLLDLTQRKLYRDVMLENFQNLLSVGHQSSKPDMISQLEREERLWLTELQTQSGRCSVFLW</sequence>
<organism evidence="2 3">
    <name type="scientific">Catagonus wagneri</name>
    <name type="common">Chacoan peccary</name>
    <dbReference type="NCBI Taxonomy" id="51154"/>
    <lineage>
        <taxon>Eukaryota</taxon>
        <taxon>Metazoa</taxon>
        <taxon>Chordata</taxon>
        <taxon>Craniata</taxon>
        <taxon>Vertebrata</taxon>
        <taxon>Euteleostomi</taxon>
        <taxon>Mammalia</taxon>
        <taxon>Eutheria</taxon>
        <taxon>Laurasiatheria</taxon>
        <taxon>Artiodactyla</taxon>
        <taxon>Suina</taxon>
        <taxon>Tayassuidae</taxon>
        <taxon>Catagonus</taxon>
    </lineage>
</organism>
<keyword evidence="3" id="KW-1185">Reference proteome</keyword>
<protein>
    <submittedName>
        <fullName evidence="2">Zinc finger protein 235</fullName>
    </submittedName>
</protein>
<evidence type="ECO:0000313" key="3">
    <source>
        <dbReference type="Proteomes" id="UP000694540"/>
    </source>
</evidence>
<accession>A0A8C3W0S2</accession>
<dbReference type="InterPro" id="IPR036051">
    <property type="entry name" value="KRAB_dom_sf"/>
</dbReference>
<dbReference type="PANTHER" id="PTHR23232">
    <property type="entry name" value="KRAB DOMAIN C2H2 ZINC FINGER"/>
    <property type="match status" value="1"/>
</dbReference>
<dbReference type="InterPro" id="IPR001909">
    <property type="entry name" value="KRAB"/>
</dbReference>
<dbReference type="CDD" id="cd07765">
    <property type="entry name" value="KRAB_A-box"/>
    <property type="match status" value="1"/>
</dbReference>
<proteinExistence type="predicted"/>
<dbReference type="AlphaFoldDB" id="A0A8C3W0S2"/>